<evidence type="ECO:0000256" key="1">
    <source>
        <dbReference type="SAM" id="MobiDB-lite"/>
    </source>
</evidence>
<accession>A0A8H2HUM8</accession>
<dbReference type="AlphaFoldDB" id="A0A8H2HUM8"/>
<feature type="compositionally biased region" description="Basic and acidic residues" evidence="1">
    <location>
        <begin position="147"/>
        <end position="160"/>
    </location>
</feature>
<name>A0A8H2HUM8_ORBOL</name>
<protein>
    <submittedName>
        <fullName evidence="2">Uncharacterized protein</fullName>
    </submittedName>
</protein>
<sequence>MLPVLDSGSHDDHNYDLYFLGLTSFDGEKVDAEHPSIPFAALLPHREKFLRRGANFGFCVYVVFGNDGHPKSGILDNSFAIDFTASVWDTSSYESLSHGLDGKYKIIVDREELEEYDSGDWFSDGDEAEIPERFGIKRENNCKGETKRLKGAKSAKEMRQKIPGKTGITMS</sequence>
<dbReference type="EMBL" id="SOZJ01000001">
    <property type="protein sequence ID" value="TGJ74850.1"/>
    <property type="molecule type" value="Genomic_DNA"/>
</dbReference>
<organism evidence="2 3">
    <name type="scientific">Orbilia oligospora</name>
    <name type="common">Nematode-trapping fungus</name>
    <name type="synonym">Arthrobotrys oligospora</name>
    <dbReference type="NCBI Taxonomy" id="2813651"/>
    <lineage>
        <taxon>Eukaryota</taxon>
        <taxon>Fungi</taxon>
        <taxon>Dikarya</taxon>
        <taxon>Ascomycota</taxon>
        <taxon>Pezizomycotina</taxon>
        <taxon>Orbiliomycetes</taxon>
        <taxon>Orbiliales</taxon>
        <taxon>Orbiliaceae</taxon>
        <taxon>Orbilia</taxon>
    </lineage>
</organism>
<evidence type="ECO:0000313" key="3">
    <source>
        <dbReference type="Proteomes" id="UP000297595"/>
    </source>
</evidence>
<proteinExistence type="predicted"/>
<gene>
    <name evidence="2" type="ORF">EYR41_001808</name>
</gene>
<feature type="region of interest" description="Disordered" evidence="1">
    <location>
        <begin position="147"/>
        <end position="171"/>
    </location>
</feature>
<reference evidence="2 3" key="1">
    <citation type="submission" date="2019-03" db="EMBL/GenBank/DDBJ databases">
        <title>Nematode-trapping fungi genome.</title>
        <authorList>
            <person name="Vidal-Diez De Ulzurrun G."/>
        </authorList>
    </citation>
    <scope>NUCLEOTIDE SEQUENCE [LARGE SCALE GENOMIC DNA]</scope>
    <source>
        <strain evidence="2 3">TWF154</strain>
    </source>
</reference>
<evidence type="ECO:0000313" key="2">
    <source>
        <dbReference type="EMBL" id="TGJ74850.1"/>
    </source>
</evidence>
<dbReference type="Proteomes" id="UP000297595">
    <property type="component" value="Unassembled WGS sequence"/>
</dbReference>
<comment type="caution">
    <text evidence="2">The sequence shown here is derived from an EMBL/GenBank/DDBJ whole genome shotgun (WGS) entry which is preliminary data.</text>
</comment>